<dbReference type="InterPro" id="IPR018490">
    <property type="entry name" value="cNMP-bd_dom_sf"/>
</dbReference>
<dbReference type="CDD" id="cd00038">
    <property type="entry name" value="CAP_ED"/>
    <property type="match status" value="1"/>
</dbReference>
<dbReference type="RefSeq" id="WP_279242767.1">
    <property type="nucleotide sequence ID" value="NZ_CP036501.1"/>
</dbReference>
<dbReference type="PANTHER" id="PTHR24567:SF68">
    <property type="entry name" value="DNA-BINDING TRANSCRIPTIONAL DUAL REGULATOR CRP"/>
    <property type="match status" value="1"/>
</dbReference>
<dbReference type="InterPro" id="IPR014710">
    <property type="entry name" value="RmlC-like_jellyroll"/>
</dbReference>
<protein>
    <submittedName>
        <fullName evidence="6">cAMP-activated global transcriptional regulator CRP</fullName>
    </submittedName>
</protein>
<dbReference type="SMART" id="SM00100">
    <property type="entry name" value="cNMP"/>
    <property type="match status" value="1"/>
</dbReference>
<evidence type="ECO:0000256" key="2">
    <source>
        <dbReference type="ARBA" id="ARBA00023125"/>
    </source>
</evidence>
<dbReference type="SUPFAM" id="SSF46785">
    <property type="entry name" value="Winged helix' DNA-binding domain"/>
    <property type="match status" value="1"/>
</dbReference>
<dbReference type="InterPro" id="IPR050397">
    <property type="entry name" value="Env_Response_Regulators"/>
</dbReference>
<dbReference type="NCBIfam" id="NF008732">
    <property type="entry name" value="PRK11753.1"/>
    <property type="match status" value="1"/>
</dbReference>
<sequence>MNYLVSKRVPNAEAFLVHCERISMKSKSVVFRQGDPSEDLYLILDGSVSVIVDDSEAPDQEMVVSYLNPGEFFGEMGLFGEETRTANLVTRTACEFAKISYHDFHAIRQRFPDVLYALTTQIGQRLKNTTRKLADLTFIDVYGRIHRSLIQLTTLPEAMTHPDGMQIRVTRQELGKLVGCSREMAGRVLKMLEGDGYITVAGKTIVVLREPTGGSKLA</sequence>
<evidence type="ECO:0000259" key="5">
    <source>
        <dbReference type="PROSITE" id="PS51063"/>
    </source>
</evidence>
<feature type="domain" description="Cyclic nucleotide-binding" evidence="4">
    <location>
        <begin position="28"/>
        <end position="125"/>
    </location>
</feature>
<dbReference type="InterPro" id="IPR018488">
    <property type="entry name" value="cNMP-bd_CS"/>
</dbReference>
<dbReference type="InterPro" id="IPR036388">
    <property type="entry name" value="WH-like_DNA-bd_sf"/>
</dbReference>
<dbReference type="Pfam" id="PF00325">
    <property type="entry name" value="Crp"/>
    <property type="match status" value="1"/>
</dbReference>
<dbReference type="InterPro" id="IPR018335">
    <property type="entry name" value="Tscrpt_reg_HTH_Crp-type_CS"/>
</dbReference>
<dbReference type="PANTHER" id="PTHR24567">
    <property type="entry name" value="CRP FAMILY TRANSCRIPTIONAL REGULATORY PROTEIN"/>
    <property type="match status" value="1"/>
</dbReference>
<name>A0ABY6Q6U3_9GAMM</name>
<evidence type="ECO:0000256" key="3">
    <source>
        <dbReference type="ARBA" id="ARBA00023163"/>
    </source>
</evidence>
<dbReference type="Gene3D" id="2.60.120.10">
    <property type="entry name" value="Jelly Rolls"/>
    <property type="match status" value="1"/>
</dbReference>
<keyword evidence="2" id="KW-0238">DNA-binding</keyword>
<feature type="domain" description="HTH crp-type" evidence="5">
    <location>
        <begin position="139"/>
        <end position="211"/>
    </location>
</feature>
<organism evidence="6 7">
    <name type="scientific">Candidatus Paraluminiphilus aquimaris</name>
    <dbReference type="NCBI Taxonomy" id="2518994"/>
    <lineage>
        <taxon>Bacteria</taxon>
        <taxon>Pseudomonadati</taxon>
        <taxon>Pseudomonadota</taxon>
        <taxon>Gammaproteobacteria</taxon>
        <taxon>Cellvibrionales</taxon>
        <taxon>Halieaceae</taxon>
        <taxon>Candidatus Paraluminiphilus</taxon>
    </lineage>
</organism>
<dbReference type="PRINTS" id="PR00034">
    <property type="entry name" value="HTHCRP"/>
</dbReference>
<evidence type="ECO:0000259" key="4">
    <source>
        <dbReference type="PROSITE" id="PS50042"/>
    </source>
</evidence>
<dbReference type="PROSITE" id="PS51063">
    <property type="entry name" value="HTH_CRP_2"/>
    <property type="match status" value="1"/>
</dbReference>
<dbReference type="InterPro" id="IPR000595">
    <property type="entry name" value="cNMP-bd_dom"/>
</dbReference>
<keyword evidence="7" id="KW-1185">Reference proteome</keyword>
<evidence type="ECO:0000313" key="7">
    <source>
        <dbReference type="Proteomes" id="UP001317963"/>
    </source>
</evidence>
<evidence type="ECO:0000313" key="6">
    <source>
        <dbReference type="EMBL" id="UZP73966.1"/>
    </source>
</evidence>
<dbReference type="EMBL" id="CP036501">
    <property type="protein sequence ID" value="UZP73966.1"/>
    <property type="molecule type" value="Genomic_DNA"/>
</dbReference>
<evidence type="ECO:0000256" key="1">
    <source>
        <dbReference type="ARBA" id="ARBA00023015"/>
    </source>
</evidence>
<dbReference type="SMART" id="SM00419">
    <property type="entry name" value="HTH_CRP"/>
    <property type="match status" value="1"/>
</dbReference>
<dbReference type="Pfam" id="PF00027">
    <property type="entry name" value="cNMP_binding"/>
    <property type="match status" value="1"/>
</dbReference>
<dbReference type="PROSITE" id="PS50042">
    <property type="entry name" value="CNMP_BINDING_3"/>
    <property type="match status" value="1"/>
</dbReference>
<proteinExistence type="predicted"/>
<dbReference type="Proteomes" id="UP001317963">
    <property type="component" value="Chromosome"/>
</dbReference>
<gene>
    <name evidence="6" type="primary">crp</name>
    <name evidence="6" type="ORF">E0F26_04050</name>
</gene>
<dbReference type="Gene3D" id="1.10.10.10">
    <property type="entry name" value="Winged helix-like DNA-binding domain superfamily/Winged helix DNA-binding domain"/>
    <property type="match status" value="1"/>
</dbReference>
<dbReference type="PROSITE" id="PS00042">
    <property type="entry name" value="HTH_CRP_1"/>
    <property type="match status" value="1"/>
</dbReference>
<keyword evidence="3" id="KW-0804">Transcription</keyword>
<dbReference type="InterPro" id="IPR036390">
    <property type="entry name" value="WH_DNA-bd_sf"/>
</dbReference>
<dbReference type="SUPFAM" id="SSF51206">
    <property type="entry name" value="cAMP-binding domain-like"/>
    <property type="match status" value="1"/>
</dbReference>
<dbReference type="InterPro" id="IPR012318">
    <property type="entry name" value="HTH_CRP"/>
</dbReference>
<dbReference type="PROSITE" id="PS00889">
    <property type="entry name" value="CNMP_BINDING_2"/>
    <property type="match status" value="1"/>
</dbReference>
<keyword evidence="1" id="KW-0805">Transcription regulation</keyword>
<accession>A0ABY6Q6U3</accession>
<reference evidence="6 7" key="1">
    <citation type="submission" date="2019-02" db="EMBL/GenBank/DDBJ databases">
        <title>Halieaceae_genomes.</title>
        <authorList>
            <person name="Li S.-H."/>
        </authorList>
    </citation>
    <scope>NUCLEOTIDE SEQUENCE [LARGE SCALE GENOMIC DNA]</scope>
    <source>
        <strain evidence="6 7">JH123</strain>
    </source>
</reference>